<feature type="compositionally biased region" description="Polar residues" evidence="1">
    <location>
        <begin position="151"/>
        <end position="166"/>
    </location>
</feature>
<dbReference type="GO" id="GO:0031267">
    <property type="term" value="F:small GTPase binding"/>
    <property type="evidence" value="ECO:0007669"/>
    <property type="project" value="TreeGrafter"/>
</dbReference>
<evidence type="ECO:0000256" key="1">
    <source>
        <dbReference type="SAM" id="MobiDB-lite"/>
    </source>
</evidence>
<dbReference type="InterPro" id="IPR035969">
    <property type="entry name" value="Rab-GAP_TBC_sf"/>
</dbReference>
<dbReference type="RefSeq" id="XP_020066643.1">
    <property type="nucleotide sequence ID" value="XM_020208474.1"/>
</dbReference>
<accession>A0A1E4SPS2</accession>
<gene>
    <name evidence="3" type="ORF">CANTADRAFT_32759</name>
</gene>
<dbReference type="InterPro" id="IPR050302">
    <property type="entry name" value="Rab_GAP_TBC_domain"/>
</dbReference>
<dbReference type="PANTHER" id="PTHR47219">
    <property type="entry name" value="RAB GTPASE-ACTIVATING PROTEIN 1-LIKE"/>
    <property type="match status" value="1"/>
</dbReference>
<dbReference type="SMART" id="SM00164">
    <property type="entry name" value="TBC"/>
    <property type="match status" value="1"/>
</dbReference>
<dbReference type="GO" id="GO:0005096">
    <property type="term" value="F:GTPase activator activity"/>
    <property type="evidence" value="ECO:0007669"/>
    <property type="project" value="TreeGrafter"/>
</dbReference>
<name>A0A1E4SPS2_9ASCO</name>
<keyword evidence="4" id="KW-1185">Reference proteome</keyword>
<dbReference type="InterPro" id="IPR000195">
    <property type="entry name" value="Rab-GAP-TBC_dom"/>
</dbReference>
<sequence>GGDLHQLSSGQISKLINIKYHGDATLLIKQLSMDLARKESELAILAKEKFSNEQRLIRLCNEYGNLSTLEIHHKLNEKSEPEDHHHHHRWNEKEELRDVTQHQETGLADEKTQPNKSWLRNWFNSTEDLTTTGLTLSVLLVSSSYTNLVQGPTKSYNRPHSRSLTQLKRAPEPSSSTISEKDPVEMENILINGTYKEKDPVDSLPAEDLHIDKYGFFTDIEPIKKLATVIRSSLTSSDTTSELVTFKSPLQTIHQLKEIGKIHDSISLQFEHQWEILMKEIEKDFFAYSKDKGIDVGIDMMIGMKGLNLIELDNFNDKGLIKGKTDYYNRLVNLTTLLGIPSKFRFKLWLQLSGAKNLRVNGEYNELLNEAKYHEGIANNNKEDNSKIDNRLKIINHNIKQIKLDLHRTLPRNYYFNNLIELKPGPNYYKLQRILYAFVAYRPDIGYLQGMNKIVGNLLLLLIKGGGSNANLESHDRYDEEDVFWIFIGLIEEILPKYSHKIVPHEASPSLTLEQDESFYNSLLSIRVDQIVMKTFYLDQMLPKLSLHFRSIGFEIELVTMNWWLTLFIDLKFLDLDTWFKVFDNLLIGGFKEPNSAPIDEPQNDSELVQHSVEEIKKAIKLITLTLSILKCLEPTILSMSDKDSLYELLNS</sequence>
<dbReference type="Gene3D" id="1.10.472.80">
    <property type="entry name" value="Ypt/Rab-GAP domain of gyp1p, domain 3"/>
    <property type="match status" value="1"/>
</dbReference>
<proteinExistence type="predicted"/>
<feature type="region of interest" description="Disordered" evidence="1">
    <location>
        <begin position="77"/>
        <end position="112"/>
    </location>
</feature>
<dbReference type="GeneID" id="30982611"/>
<feature type="domain" description="Rab-GAP TBC" evidence="2">
    <location>
        <begin position="339"/>
        <end position="590"/>
    </location>
</feature>
<feature type="compositionally biased region" description="Basic and acidic residues" evidence="1">
    <location>
        <begin position="91"/>
        <end position="101"/>
    </location>
</feature>
<organism evidence="3 4">
    <name type="scientific">Suhomyces tanzawaensis NRRL Y-17324</name>
    <dbReference type="NCBI Taxonomy" id="984487"/>
    <lineage>
        <taxon>Eukaryota</taxon>
        <taxon>Fungi</taxon>
        <taxon>Dikarya</taxon>
        <taxon>Ascomycota</taxon>
        <taxon>Saccharomycotina</taxon>
        <taxon>Pichiomycetes</taxon>
        <taxon>Debaryomycetaceae</taxon>
        <taxon>Suhomyces</taxon>
    </lineage>
</organism>
<reference evidence="4" key="1">
    <citation type="submission" date="2016-05" db="EMBL/GenBank/DDBJ databases">
        <title>Comparative genomics of biotechnologically important yeasts.</title>
        <authorList>
            <consortium name="DOE Joint Genome Institute"/>
            <person name="Riley R."/>
            <person name="Haridas S."/>
            <person name="Wolfe K.H."/>
            <person name="Lopes M.R."/>
            <person name="Hittinger C.T."/>
            <person name="Goker M."/>
            <person name="Salamov A."/>
            <person name="Wisecaver J."/>
            <person name="Long T.M."/>
            <person name="Aerts A.L."/>
            <person name="Barry K."/>
            <person name="Choi C."/>
            <person name="Clum A."/>
            <person name="Coughlan A.Y."/>
            <person name="Deshpande S."/>
            <person name="Douglass A.P."/>
            <person name="Hanson S.J."/>
            <person name="Klenk H.-P."/>
            <person name="Labutti K."/>
            <person name="Lapidus A."/>
            <person name="Lindquist E."/>
            <person name="Lipzen A."/>
            <person name="Meier-Kolthoff J.P."/>
            <person name="Ohm R.A."/>
            <person name="Otillar R.P."/>
            <person name="Pangilinan J."/>
            <person name="Peng Y."/>
            <person name="Rokas A."/>
            <person name="Rosa C.A."/>
            <person name="Scheuner C."/>
            <person name="Sibirny A.A."/>
            <person name="Slot J.C."/>
            <person name="Stielow J.B."/>
            <person name="Sun H."/>
            <person name="Kurtzman C.P."/>
            <person name="Blackwell M."/>
            <person name="Grigoriev I.V."/>
            <person name="Jeffries T.W."/>
        </authorList>
    </citation>
    <scope>NUCLEOTIDE SEQUENCE [LARGE SCALE GENOMIC DNA]</scope>
    <source>
        <strain evidence="4">NRRL Y-17324</strain>
    </source>
</reference>
<evidence type="ECO:0000259" key="2">
    <source>
        <dbReference type="PROSITE" id="PS50086"/>
    </source>
</evidence>
<dbReference type="STRING" id="984487.A0A1E4SPS2"/>
<dbReference type="PROSITE" id="PS50086">
    <property type="entry name" value="TBC_RABGAP"/>
    <property type="match status" value="1"/>
</dbReference>
<dbReference type="AlphaFoldDB" id="A0A1E4SPS2"/>
<feature type="non-terminal residue" evidence="3">
    <location>
        <position position="1"/>
    </location>
</feature>
<dbReference type="EMBL" id="KV453909">
    <property type="protein sequence ID" value="ODV81521.1"/>
    <property type="molecule type" value="Genomic_DNA"/>
</dbReference>
<dbReference type="PANTHER" id="PTHR47219:SF9">
    <property type="entry name" value="GTPASE ACTIVATING PROTEIN AND CENTROSOME-ASSOCIATED, ISOFORM B"/>
    <property type="match status" value="1"/>
</dbReference>
<dbReference type="OrthoDB" id="294251at2759"/>
<dbReference type="Gene3D" id="1.10.8.270">
    <property type="entry name" value="putative rabgap domain of human tbc1 domain family member 14 like domains"/>
    <property type="match status" value="1"/>
</dbReference>
<protein>
    <recommendedName>
        <fullName evidence="2">Rab-GAP TBC domain-containing protein</fullName>
    </recommendedName>
</protein>
<evidence type="ECO:0000313" key="4">
    <source>
        <dbReference type="Proteomes" id="UP000094285"/>
    </source>
</evidence>
<feature type="region of interest" description="Disordered" evidence="1">
    <location>
        <begin position="151"/>
        <end position="179"/>
    </location>
</feature>
<dbReference type="GO" id="GO:0030427">
    <property type="term" value="C:site of polarized growth"/>
    <property type="evidence" value="ECO:0007669"/>
    <property type="project" value="UniProtKB-ARBA"/>
</dbReference>
<dbReference type="SUPFAM" id="SSF47923">
    <property type="entry name" value="Ypt/Rab-GAP domain of gyp1p"/>
    <property type="match status" value="2"/>
</dbReference>
<dbReference type="Pfam" id="PF00566">
    <property type="entry name" value="RabGAP-TBC"/>
    <property type="match status" value="1"/>
</dbReference>
<evidence type="ECO:0000313" key="3">
    <source>
        <dbReference type="EMBL" id="ODV81521.1"/>
    </source>
</evidence>
<feature type="non-terminal residue" evidence="3">
    <location>
        <position position="652"/>
    </location>
</feature>
<dbReference type="Proteomes" id="UP000094285">
    <property type="component" value="Unassembled WGS sequence"/>
</dbReference>